<dbReference type="Proteomes" id="UP000636264">
    <property type="component" value="Unassembled WGS sequence"/>
</dbReference>
<dbReference type="Pfam" id="PF00563">
    <property type="entry name" value="EAL"/>
    <property type="match status" value="1"/>
</dbReference>
<keyword evidence="3" id="KW-1185">Reference proteome</keyword>
<dbReference type="PANTHER" id="PTHR33121:SF76">
    <property type="entry name" value="SIGNALING PROTEIN"/>
    <property type="match status" value="1"/>
</dbReference>
<name>A0A916W679_9HYPH</name>
<gene>
    <name evidence="2" type="ORF">GCM10011385_25270</name>
</gene>
<feature type="domain" description="EAL" evidence="1">
    <location>
        <begin position="1"/>
        <end position="253"/>
    </location>
</feature>
<dbReference type="InterPro" id="IPR050706">
    <property type="entry name" value="Cyclic-di-GMP_PDE-like"/>
</dbReference>
<dbReference type="GO" id="GO:0071111">
    <property type="term" value="F:cyclic-guanylate-specific phosphodiesterase activity"/>
    <property type="evidence" value="ECO:0007669"/>
    <property type="project" value="InterPro"/>
</dbReference>
<dbReference type="SMART" id="SM00052">
    <property type="entry name" value="EAL"/>
    <property type="match status" value="1"/>
</dbReference>
<reference evidence="2" key="1">
    <citation type="journal article" date="2014" name="Int. J. Syst. Evol. Microbiol.">
        <title>Complete genome sequence of Corynebacterium casei LMG S-19264T (=DSM 44701T), isolated from a smear-ripened cheese.</title>
        <authorList>
            <consortium name="US DOE Joint Genome Institute (JGI-PGF)"/>
            <person name="Walter F."/>
            <person name="Albersmeier A."/>
            <person name="Kalinowski J."/>
            <person name="Ruckert C."/>
        </authorList>
    </citation>
    <scope>NUCLEOTIDE SEQUENCE</scope>
    <source>
        <strain evidence="2">CGMCC 1.15320</strain>
    </source>
</reference>
<dbReference type="EMBL" id="BMIF01000007">
    <property type="protein sequence ID" value="GGA70398.1"/>
    <property type="molecule type" value="Genomic_DNA"/>
</dbReference>
<dbReference type="Gene3D" id="3.20.20.450">
    <property type="entry name" value="EAL domain"/>
    <property type="match status" value="1"/>
</dbReference>
<evidence type="ECO:0000313" key="3">
    <source>
        <dbReference type="Proteomes" id="UP000636264"/>
    </source>
</evidence>
<dbReference type="InterPro" id="IPR035919">
    <property type="entry name" value="EAL_sf"/>
</dbReference>
<dbReference type="PANTHER" id="PTHR33121">
    <property type="entry name" value="CYCLIC DI-GMP PHOSPHODIESTERASE PDEF"/>
    <property type="match status" value="1"/>
</dbReference>
<dbReference type="SUPFAM" id="SSF141868">
    <property type="entry name" value="EAL domain-like"/>
    <property type="match status" value="1"/>
</dbReference>
<evidence type="ECO:0000313" key="2">
    <source>
        <dbReference type="EMBL" id="GGA70398.1"/>
    </source>
</evidence>
<accession>A0A916W679</accession>
<evidence type="ECO:0000259" key="1">
    <source>
        <dbReference type="PROSITE" id="PS50883"/>
    </source>
</evidence>
<dbReference type="AlphaFoldDB" id="A0A916W679"/>
<protein>
    <submittedName>
        <fullName evidence="2">Diguanylate phosphodiesterase</fullName>
    </submittedName>
</protein>
<proteinExistence type="predicted"/>
<dbReference type="PROSITE" id="PS50883">
    <property type="entry name" value="EAL"/>
    <property type="match status" value="1"/>
</dbReference>
<organism evidence="2 3">
    <name type="scientific">Nitratireductor aestuarii</name>
    <dbReference type="NCBI Taxonomy" id="1735103"/>
    <lineage>
        <taxon>Bacteria</taxon>
        <taxon>Pseudomonadati</taxon>
        <taxon>Pseudomonadota</taxon>
        <taxon>Alphaproteobacteria</taxon>
        <taxon>Hyphomicrobiales</taxon>
        <taxon>Phyllobacteriaceae</taxon>
        <taxon>Nitratireductor</taxon>
    </lineage>
</organism>
<dbReference type="InterPro" id="IPR001633">
    <property type="entry name" value="EAL_dom"/>
</dbReference>
<sequence>MDEVGLETGLYGDFRLRTIYHPIFLREGREAAVPWGVEGRVQAMLGSKPFPDEAFRASTDTDDEPMVAALRGLLPMRNYLNLGIDGLAMLVSFESPVYRRTETAVACMDALVQAIADVWVEPSLVYFAVGNEVTEDIFTSIALELKFRGLQTALSDFGTEQASLSRLETLGPKVVKLESSMFARLAGVPIAVRLMTSIVERLQRDGRQVLITGIETADQLRVAVDMGANLLEGSLLRAARQAGVVMDMSPVNLAALLSGSENVVRFISTARGQRDMPQQR</sequence>
<reference evidence="2" key="2">
    <citation type="submission" date="2020-09" db="EMBL/GenBank/DDBJ databases">
        <authorList>
            <person name="Sun Q."/>
            <person name="Zhou Y."/>
        </authorList>
    </citation>
    <scope>NUCLEOTIDE SEQUENCE</scope>
    <source>
        <strain evidence="2">CGMCC 1.15320</strain>
    </source>
</reference>
<comment type="caution">
    <text evidence="2">The sequence shown here is derived from an EMBL/GenBank/DDBJ whole genome shotgun (WGS) entry which is preliminary data.</text>
</comment>